<accession>A0A918I2N8</accession>
<gene>
    <name evidence="3" type="ORF">GCM10010274_59260</name>
</gene>
<reference evidence="3" key="1">
    <citation type="journal article" date="2014" name="Int. J. Syst. Evol. Microbiol.">
        <title>Complete genome sequence of Corynebacterium casei LMG S-19264T (=DSM 44701T), isolated from a smear-ripened cheese.</title>
        <authorList>
            <consortium name="US DOE Joint Genome Institute (JGI-PGF)"/>
            <person name="Walter F."/>
            <person name="Albersmeier A."/>
            <person name="Kalinowski J."/>
            <person name="Ruckert C."/>
        </authorList>
    </citation>
    <scope>NUCLEOTIDE SEQUENCE</scope>
    <source>
        <strain evidence="3">JCM 4391</strain>
    </source>
</reference>
<keyword evidence="4" id="KW-1185">Reference proteome</keyword>
<keyword evidence="2" id="KW-1133">Transmembrane helix</keyword>
<dbReference type="EMBL" id="BMTP01000020">
    <property type="protein sequence ID" value="GGU62609.1"/>
    <property type="molecule type" value="Genomic_DNA"/>
</dbReference>
<feature type="transmembrane region" description="Helical" evidence="2">
    <location>
        <begin position="85"/>
        <end position="104"/>
    </location>
</feature>
<dbReference type="InterPro" id="IPR021235">
    <property type="entry name" value="DUF2637"/>
</dbReference>
<proteinExistence type="predicted"/>
<dbReference type="RefSeq" id="WP_189554351.1">
    <property type="nucleotide sequence ID" value="NZ_BMTP01000020.1"/>
</dbReference>
<evidence type="ECO:0000313" key="3">
    <source>
        <dbReference type="EMBL" id="GGU62609.1"/>
    </source>
</evidence>
<feature type="transmembrane region" description="Helical" evidence="2">
    <location>
        <begin position="146"/>
        <end position="164"/>
    </location>
</feature>
<evidence type="ECO:0000256" key="1">
    <source>
        <dbReference type="SAM" id="MobiDB-lite"/>
    </source>
</evidence>
<comment type="caution">
    <text evidence="3">The sequence shown here is derived from an EMBL/GenBank/DDBJ whole genome shotgun (WGS) entry which is preliminary data.</text>
</comment>
<keyword evidence="2" id="KW-0812">Transmembrane</keyword>
<evidence type="ECO:0000313" key="4">
    <source>
        <dbReference type="Proteomes" id="UP000636661"/>
    </source>
</evidence>
<feature type="region of interest" description="Disordered" evidence="1">
    <location>
        <begin position="1"/>
        <end position="36"/>
    </location>
</feature>
<dbReference type="Proteomes" id="UP000636661">
    <property type="component" value="Unassembled WGS sequence"/>
</dbReference>
<reference evidence="3" key="2">
    <citation type="submission" date="2020-09" db="EMBL/GenBank/DDBJ databases">
        <authorList>
            <person name="Sun Q."/>
            <person name="Ohkuma M."/>
        </authorList>
    </citation>
    <scope>NUCLEOTIDE SEQUENCE</scope>
    <source>
        <strain evidence="3">JCM 4391</strain>
    </source>
</reference>
<feature type="compositionally biased region" description="Low complexity" evidence="1">
    <location>
        <begin position="310"/>
        <end position="320"/>
    </location>
</feature>
<sequence>MNTTPAGLEPHTPAAGEQPRTDGATPHTRVSDRPNPLYDPLVTKPVDAKAWVIRIVLGLVMSAALGVGTWSIYTLLTEVFGTPEAVAVLGCGLFDVSAIFFALLGQSYATTTDSGLAPRLAMLTMVCTSSWVNWKHAQLENWGTVGGVIFASAPIIAELAFEMWHRFEHRATLRALGRVAQTLPVLGKWAWIAHPIRSRKTIDAHIRAALTEHEAVAQLREETATERAATILGGATVTVERVPATAPQSAPNRIPLPVTGRPVLDSRGAWERPAVAGVTNAPATERRGVEERGVTPTLQSARAERGGGATADATTGATEAYSESVPADATPAAQSAPRHATNSSAVAPTAKKPDATEATGRQAAKDAILSLYRRNGRRPLESEMVTELKRIRAKHTSRQYAGKLRAELETENPSLAALGTENVRVLTGTDG</sequence>
<feature type="region of interest" description="Disordered" evidence="1">
    <location>
        <begin position="274"/>
        <end position="362"/>
    </location>
</feature>
<evidence type="ECO:0000256" key="2">
    <source>
        <dbReference type="SAM" id="Phobius"/>
    </source>
</evidence>
<evidence type="ECO:0008006" key="5">
    <source>
        <dbReference type="Google" id="ProtNLM"/>
    </source>
</evidence>
<name>A0A918I2N8_9ACTN</name>
<organism evidence="3 4">
    <name type="scientific">Streptomyces lavendofoliae</name>
    <dbReference type="NCBI Taxonomy" id="67314"/>
    <lineage>
        <taxon>Bacteria</taxon>
        <taxon>Bacillati</taxon>
        <taxon>Actinomycetota</taxon>
        <taxon>Actinomycetes</taxon>
        <taxon>Kitasatosporales</taxon>
        <taxon>Streptomycetaceae</taxon>
        <taxon>Streptomyces</taxon>
    </lineage>
</organism>
<keyword evidence="2" id="KW-0472">Membrane</keyword>
<dbReference type="AlphaFoldDB" id="A0A918I2N8"/>
<protein>
    <recommendedName>
        <fullName evidence="5">DUF2637 domain-containing protein</fullName>
    </recommendedName>
</protein>
<feature type="compositionally biased region" description="Basic and acidic residues" evidence="1">
    <location>
        <begin position="284"/>
        <end position="293"/>
    </location>
</feature>
<feature type="transmembrane region" description="Helical" evidence="2">
    <location>
        <begin position="51"/>
        <end position="73"/>
    </location>
</feature>
<dbReference type="Pfam" id="PF10935">
    <property type="entry name" value="DUF2637"/>
    <property type="match status" value="1"/>
</dbReference>